<evidence type="ECO:0000313" key="2">
    <source>
        <dbReference type="Proteomes" id="UP000253345"/>
    </source>
</evidence>
<accession>A0A368Z0W9</accession>
<keyword evidence="2" id="KW-1185">Reference proteome</keyword>
<dbReference type="RefSeq" id="WP_245948628.1">
    <property type="nucleotide sequence ID" value="NZ_QPJL01000007.1"/>
</dbReference>
<dbReference type="Proteomes" id="UP000253345">
    <property type="component" value="Unassembled WGS sequence"/>
</dbReference>
<sequence length="185" mass="20624">MVAYNFQTRFADAVASGQKCQTIRAQRKDGRHAQPGDRLQLYTGMRTKACRKLIDPDPVCAGIEPVVIDANGIHLSDGRSVPNPDMLARWDGFASFAEMAEWFDKTHGLPFTGMLIQWDRLPKDGWIERYVAHTLACCGFTHFDDGGSVADYARECAAAAFDDPYYRSDGPEACAEGDMEYWGED</sequence>
<organism evidence="1 2">
    <name type="scientific">Paracoccus lutimaris</name>
    <dbReference type="NCBI Taxonomy" id="1490030"/>
    <lineage>
        <taxon>Bacteria</taxon>
        <taxon>Pseudomonadati</taxon>
        <taxon>Pseudomonadota</taxon>
        <taxon>Alphaproteobacteria</taxon>
        <taxon>Rhodobacterales</taxon>
        <taxon>Paracoccaceae</taxon>
        <taxon>Paracoccus</taxon>
    </lineage>
</organism>
<evidence type="ECO:0008006" key="3">
    <source>
        <dbReference type="Google" id="ProtNLM"/>
    </source>
</evidence>
<evidence type="ECO:0000313" key="1">
    <source>
        <dbReference type="EMBL" id="RCW84867.1"/>
    </source>
</evidence>
<gene>
    <name evidence="1" type="ORF">DFP89_107172</name>
</gene>
<dbReference type="AlphaFoldDB" id="A0A368Z0W9"/>
<dbReference type="EMBL" id="QPJL01000007">
    <property type="protein sequence ID" value="RCW84867.1"/>
    <property type="molecule type" value="Genomic_DNA"/>
</dbReference>
<proteinExistence type="predicted"/>
<comment type="caution">
    <text evidence="1">The sequence shown here is derived from an EMBL/GenBank/DDBJ whole genome shotgun (WGS) entry which is preliminary data.</text>
</comment>
<name>A0A368Z0W9_9RHOB</name>
<protein>
    <recommendedName>
        <fullName evidence="3">ASCH domain-containing protein</fullName>
    </recommendedName>
</protein>
<reference evidence="1 2" key="1">
    <citation type="submission" date="2018-07" db="EMBL/GenBank/DDBJ databases">
        <title>Genomic Encyclopedia of Type Strains, Phase III (KMG-III): the genomes of soil and plant-associated and newly described type strains.</title>
        <authorList>
            <person name="Whitman W."/>
        </authorList>
    </citation>
    <scope>NUCLEOTIDE SEQUENCE [LARGE SCALE GENOMIC DNA]</scope>
    <source>
        <strain evidence="1 2">CECT 8525</strain>
    </source>
</reference>